<dbReference type="InterPro" id="IPR000157">
    <property type="entry name" value="TIR_dom"/>
</dbReference>
<name>A0A848GAK7_9RHOO</name>
<dbReference type="SUPFAM" id="SSF56436">
    <property type="entry name" value="C-type lectin-like"/>
    <property type="match status" value="1"/>
</dbReference>
<reference evidence="3 4" key="1">
    <citation type="submission" date="2020-04" db="EMBL/GenBank/DDBJ databases">
        <title>Zoogloea sp. G-4-1-14 isolated from soil.</title>
        <authorList>
            <person name="Dahal R.H."/>
        </authorList>
    </citation>
    <scope>NUCLEOTIDE SEQUENCE [LARGE SCALE GENOMIC DNA]</scope>
    <source>
        <strain evidence="3 4">G-4-1-14</strain>
    </source>
</reference>
<dbReference type="InterPro" id="IPR016187">
    <property type="entry name" value="CTDL_fold"/>
</dbReference>
<dbReference type="InterPro" id="IPR042095">
    <property type="entry name" value="SUMF_sf"/>
</dbReference>
<dbReference type="PROSITE" id="PS50104">
    <property type="entry name" value="TIR"/>
    <property type="match status" value="1"/>
</dbReference>
<dbReference type="AlphaFoldDB" id="A0A848GAK7"/>
<organism evidence="3 4">
    <name type="scientific">Zoogloea dura</name>
    <dbReference type="NCBI Taxonomy" id="2728840"/>
    <lineage>
        <taxon>Bacteria</taxon>
        <taxon>Pseudomonadati</taxon>
        <taxon>Pseudomonadota</taxon>
        <taxon>Betaproteobacteria</taxon>
        <taxon>Rhodocyclales</taxon>
        <taxon>Zoogloeaceae</taxon>
        <taxon>Zoogloea</taxon>
    </lineage>
</organism>
<sequence length="449" mass="49028">MSGIFISYRREIDAGWAGRLAADLMQELPDKPVFQDIASIEIGEDFGLAIEQALGDCAVLLVVIGPRWLDARHPGGGRRLDDQDDWVRLEIITGLRGRLRVVPILVGGATMPPGDKLPEPLKPLARRSAHEISDRRWDYDVGELVKALRRIPPLPAEHAPATPLPQSTPPAATASRASGTSPAPTQPQSQHAASRPPGAGRQPAPDALLRHGANFPELVVVPAGRFLMGSPETERGRSNAESPQHEVSIARPFAVGRYPVTFAEWDAFVATGATCYKPADQDWGRGRQPVVNLSWDDAQSYVAWLREQTGQPYRLLSEAEWEYAARAGSQARYPWGNEPGVGQANFRDSGSPWSGKQTSPVGSFEANAFGLHDMIGNVWEWVQDNWHDTYEGAPDDGSARQARRGLRVLRGGSWDLDSAYCRAACRDGSVPEDRLINLGFRVCCGLPDA</sequence>
<dbReference type="Gene3D" id="3.90.1580.10">
    <property type="entry name" value="paralog of FGE (formylglycine-generating enzyme)"/>
    <property type="match status" value="1"/>
</dbReference>
<evidence type="ECO:0000313" key="3">
    <source>
        <dbReference type="EMBL" id="NML28410.1"/>
    </source>
</evidence>
<dbReference type="Pfam" id="PF03781">
    <property type="entry name" value="FGE-sulfatase"/>
    <property type="match status" value="1"/>
</dbReference>
<dbReference type="Proteomes" id="UP000580043">
    <property type="component" value="Unassembled WGS sequence"/>
</dbReference>
<evidence type="ECO:0000256" key="1">
    <source>
        <dbReference type="SAM" id="MobiDB-lite"/>
    </source>
</evidence>
<dbReference type="InterPro" id="IPR005532">
    <property type="entry name" value="SUMF_dom"/>
</dbReference>
<feature type="region of interest" description="Disordered" evidence="1">
    <location>
        <begin position="155"/>
        <end position="208"/>
    </location>
</feature>
<evidence type="ECO:0000313" key="4">
    <source>
        <dbReference type="Proteomes" id="UP000580043"/>
    </source>
</evidence>
<evidence type="ECO:0000259" key="2">
    <source>
        <dbReference type="PROSITE" id="PS50104"/>
    </source>
</evidence>
<comment type="caution">
    <text evidence="3">The sequence shown here is derived from an EMBL/GenBank/DDBJ whole genome shotgun (WGS) entry which is preliminary data.</text>
</comment>
<dbReference type="PANTHER" id="PTHR23150">
    <property type="entry name" value="SULFATASE MODIFYING FACTOR 1, 2"/>
    <property type="match status" value="1"/>
</dbReference>
<protein>
    <submittedName>
        <fullName evidence="3">SUMF1/EgtB/PvdO family nonheme iron enzyme</fullName>
    </submittedName>
</protein>
<proteinExistence type="predicted"/>
<dbReference type="Pfam" id="PF13676">
    <property type="entry name" value="TIR_2"/>
    <property type="match status" value="1"/>
</dbReference>
<dbReference type="GO" id="GO:0120147">
    <property type="term" value="F:formylglycine-generating oxidase activity"/>
    <property type="evidence" value="ECO:0007669"/>
    <property type="project" value="TreeGrafter"/>
</dbReference>
<dbReference type="PANTHER" id="PTHR23150:SF35">
    <property type="entry name" value="BLL6746 PROTEIN"/>
    <property type="match status" value="1"/>
</dbReference>
<dbReference type="GO" id="GO:0007165">
    <property type="term" value="P:signal transduction"/>
    <property type="evidence" value="ECO:0007669"/>
    <property type="project" value="InterPro"/>
</dbReference>
<dbReference type="RefSeq" id="WP_169147937.1">
    <property type="nucleotide sequence ID" value="NZ_JABBGA010000026.1"/>
</dbReference>
<dbReference type="EMBL" id="JABBGA010000026">
    <property type="protein sequence ID" value="NML28410.1"/>
    <property type="molecule type" value="Genomic_DNA"/>
</dbReference>
<dbReference type="InterPro" id="IPR035897">
    <property type="entry name" value="Toll_tir_struct_dom_sf"/>
</dbReference>
<dbReference type="SUPFAM" id="SSF52200">
    <property type="entry name" value="Toll/Interleukin receptor TIR domain"/>
    <property type="match status" value="1"/>
</dbReference>
<dbReference type="InterPro" id="IPR051043">
    <property type="entry name" value="Sulfatase_Mod_Factor_Kinase"/>
</dbReference>
<feature type="domain" description="TIR" evidence="2">
    <location>
        <begin position="1"/>
        <end position="152"/>
    </location>
</feature>
<dbReference type="Gene3D" id="3.40.50.10140">
    <property type="entry name" value="Toll/interleukin-1 receptor homology (TIR) domain"/>
    <property type="match status" value="1"/>
</dbReference>
<feature type="compositionally biased region" description="Low complexity" evidence="1">
    <location>
        <begin position="169"/>
        <end position="183"/>
    </location>
</feature>
<keyword evidence="4" id="KW-1185">Reference proteome</keyword>
<gene>
    <name evidence="3" type="ORF">HHL15_21850</name>
</gene>
<accession>A0A848GAK7</accession>